<evidence type="ECO:0000313" key="12">
    <source>
        <dbReference type="Proteomes" id="UP001321492"/>
    </source>
</evidence>
<organism evidence="11 12">
    <name type="scientific">Chelatococcus albus</name>
    <dbReference type="NCBI Taxonomy" id="3047466"/>
    <lineage>
        <taxon>Bacteria</taxon>
        <taxon>Pseudomonadati</taxon>
        <taxon>Pseudomonadota</taxon>
        <taxon>Alphaproteobacteria</taxon>
        <taxon>Hyphomicrobiales</taxon>
        <taxon>Chelatococcaceae</taxon>
        <taxon>Chelatococcus</taxon>
    </lineage>
</organism>
<evidence type="ECO:0000256" key="3">
    <source>
        <dbReference type="ARBA" id="ARBA00022692"/>
    </source>
</evidence>
<keyword evidence="4 8" id="KW-0732">Signal</keyword>
<evidence type="ECO:0000256" key="4">
    <source>
        <dbReference type="ARBA" id="ARBA00022729"/>
    </source>
</evidence>
<feature type="domain" description="POTRA" evidence="10">
    <location>
        <begin position="331"/>
        <end position="402"/>
    </location>
</feature>
<evidence type="ECO:0000256" key="6">
    <source>
        <dbReference type="ARBA" id="ARBA00023136"/>
    </source>
</evidence>
<dbReference type="InterPro" id="IPR010827">
    <property type="entry name" value="BamA/TamA_POTRA"/>
</dbReference>
<dbReference type="Gene3D" id="3.10.20.310">
    <property type="entry name" value="membrane protein fhac"/>
    <property type="match status" value="5"/>
</dbReference>
<dbReference type="InterPro" id="IPR000184">
    <property type="entry name" value="Bac_surfAg_D15"/>
</dbReference>
<dbReference type="PANTHER" id="PTHR12815:SF23">
    <property type="entry name" value="OUTER MEMBRANE PROTEIN ASSEMBLY FACTOR BAMA"/>
    <property type="match status" value="1"/>
</dbReference>
<dbReference type="EMBL" id="JASJEV010000001">
    <property type="protein sequence ID" value="MDJ1156776.1"/>
    <property type="molecule type" value="Genomic_DNA"/>
</dbReference>
<dbReference type="SUPFAM" id="SSF56935">
    <property type="entry name" value="Porins"/>
    <property type="match status" value="1"/>
</dbReference>
<evidence type="ECO:0000256" key="2">
    <source>
        <dbReference type="ARBA" id="ARBA00022452"/>
    </source>
</evidence>
<keyword evidence="6 8" id="KW-0472">Membrane</keyword>
<reference evidence="11 12" key="1">
    <citation type="submission" date="2023-05" db="EMBL/GenBank/DDBJ databases">
        <title>Chelatococcus sp. nov., a moderately thermophilic bacterium isolated from hot spring microbial mat.</title>
        <authorList>
            <person name="Hu C.-J."/>
            <person name="Li W.-J."/>
        </authorList>
    </citation>
    <scope>NUCLEOTIDE SEQUENCE [LARGE SCALE GENOMIC DNA]</scope>
    <source>
        <strain evidence="11 12">SYSU G07232</strain>
    </source>
</reference>
<evidence type="ECO:0000256" key="8">
    <source>
        <dbReference type="HAMAP-Rule" id="MF_01430"/>
    </source>
</evidence>
<accession>A0ABT7ADT5</accession>
<comment type="function">
    <text evidence="8">Part of the outer membrane protein assembly complex, which is involved in assembly and insertion of beta-barrel proteins into the outer membrane.</text>
</comment>
<dbReference type="NCBIfam" id="TIGR03303">
    <property type="entry name" value="OM_YaeT"/>
    <property type="match status" value="1"/>
</dbReference>
<keyword evidence="12" id="KW-1185">Reference proteome</keyword>
<dbReference type="Proteomes" id="UP001321492">
    <property type="component" value="Unassembled WGS sequence"/>
</dbReference>
<evidence type="ECO:0000259" key="10">
    <source>
        <dbReference type="PROSITE" id="PS51779"/>
    </source>
</evidence>
<evidence type="ECO:0000256" key="9">
    <source>
        <dbReference type="NCBIfam" id="TIGR03303"/>
    </source>
</evidence>
<dbReference type="InterPro" id="IPR039910">
    <property type="entry name" value="D15-like"/>
</dbReference>
<keyword evidence="3 8" id="KW-0812">Transmembrane</keyword>
<dbReference type="PIRSF" id="PIRSF006076">
    <property type="entry name" value="OM_assembly_OMP85"/>
    <property type="match status" value="1"/>
</dbReference>
<gene>
    <name evidence="8 11" type="primary">bamA</name>
    <name evidence="11" type="ORF">QNA08_00755</name>
</gene>
<dbReference type="InterPro" id="IPR023707">
    <property type="entry name" value="OM_assembly_BamA"/>
</dbReference>
<comment type="caution">
    <text evidence="11">The sequence shown here is derived from an EMBL/GenBank/DDBJ whole genome shotgun (WGS) entry which is preliminary data.</text>
</comment>
<comment type="subcellular location">
    <subcellularLocation>
        <location evidence="8">Cell outer membrane</location>
    </subcellularLocation>
    <subcellularLocation>
        <location evidence="1">Membrane</location>
    </subcellularLocation>
</comment>
<comment type="similarity">
    <text evidence="8">Belongs to the BamA family.</text>
</comment>
<dbReference type="HAMAP" id="MF_01430">
    <property type="entry name" value="OM_assembly_BamA"/>
    <property type="match status" value="1"/>
</dbReference>
<feature type="domain" description="POTRA" evidence="10">
    <location>
        <begin position="158"/>
        <end position="246"/>
    </location>
</feature>
<comment type="subunit">
    <text evidence="8">Part of the Bam complex.</text>
</comment>
<sequence>MLLATVAMVAGADMAYAQAVVVQGNRRVEAETIRSYLTGRGAGSVEEARRELLATGMFRDVRINRRGSTTVVTVVENELINRVVFEGNKKINKDVLLGEVQSKARGAFSQATVNADIERIKDVYRRSGRGLATVTARTVDLPNGRVDVVFTIDEGEKTGVKAINFVGNHAFSASKLRGLMTTTEMNFLSWLKTSDVYDPDRINADLELIRRYYLKNGYADFRVVSSDAVFDAAQGGYIVTITVDEGEQYRVGDVRVESQIADIDSAQIQGRVKTAAGDVYSAEAVEKSLQAITTETGKRGYAFAQVRPVGQRDPASRTINIAYVVEEGPRVYIERINVRGNTRSRDYVVRREFDIGEGDPYNKVLIDRAERRLNNLGYFKKVRITNEPGSTPDRVIVNVDVEDQSTGQFSISGGYSTADGFIGEVAVSESNFLGRGQYVRVAGSWGQRAQGVDFSFTEPYFLGQRMAFGVDLFSKYTDNTNYARYENRVTGGQLRLGLPITEEFTVTWRYSLYQSNLKVPNTASKPYNDCSVPISGVTPLNPNGSAMYPNCTYNGEASVAIKEARGDTLTSLVGATLNYNTLDNIRDPRSGFFAEVKPEVAGLGGDSRFIRATAEARYYHEIWDDIVGMLKVQGGHIAGFGGRDLRIVDNFFLGPSLVRGFAPSGIGPRDLNGGDARSNALGGTTYFGATAEVQFPIFGLPRELGLRGALFADAGTLYGYKGKRAFDLNGNGSFNCPGNAGFNPSAEPECINLKDDKTIRSSVGASLLWSSPLGPIRFDYAFALSKADGDRTQAFRFSGGTRF</sequence>
<evidence type="ECO:0000256" key="7">
    <source>
        <dbReference type="ARBA" id="ARBA00023237"/>
    </source>
</evidence>
<dbReference type="PROSITE" id="PS51779">
    <property type="entry name" value="POTRA"/>
    <property type="match status" value="3"/>
</dbReference>
<keyword evidence="7 8" id="KW-0998">Cell outer membrane</keyword>
<proteinExistence type="inferred from homology"/>
<name>A0ABT7ADT5_9HYPH</name>
<evidence type="ECO:0000256" key="1">
    <source>
        <dbReference type="ARBA" id="ARBA00004370"/>
    </source>
</evidence>
<dbReference type="PANTHER" id="PTHR12815">
    <property type="entry name" value="SORTING AND ASSEMBLY MACHINERY SAMM50 PROTEIN FAMILY MEMBER"/>
    <property type="match status" value="1"/>
</dbReference>
<evidence type="ECO:0000313" key="11">
    <source>
        <dbReference type="EMBL" id="MDJ1156776.1"/>
    </source>
</evidence>
<dbReference type="Pfam" id="PF07244">
    <property type="entry name" value="POTRA"/>
    <property type="match status" value="4"/>
</dbReference>
<dbReference type="Pfam" id="PF01103">
    <property type="entry name" value="Omp85"/>
    <property type="match status" value="1"/>
</dbReference>
<dbReference type="Gene3D" id="2.40.160.50">
    <property type="entry name" value="membrane protein fhac: a member of the omp85/tpsb transporter family"/>
    <property type="match status" value="1"/>
</dbReference>
<keyword evidence="2 8" id="KW-1134">Transmembrane beta strand</keyword>
<dbReference type="InterPro" id="IPR034746">
    <property type="entry name" value="POTRA"/>
</dbReference>
<evidence type="ECO:0000256" key="5">
    <source>
        <dbReference type="ARBA" id="ARBA00022737"/>
    </source>
</evidence>
<protein>
    <recommendedName>
        <fullName evidence="8 9">Outer membrane protein assembly factor BamA</fullName>
    </recommendedName>
</protein>
<feature type="domain" description="POTRA" evidence="10">
    <location>
        <begin position="78"/>
        <end position="155"/>
    </location>
</feature>
<keyword evidence="5 8" id="KW-0677">Repeat</keyword>